<dbReference type="Proteomes" id="UP001054945">
    <property type="component" value="Unassembled WGS sequence"/>
</dbReference>
<name>A0AAV4UY52_CAEEX</name>
<protein>
    <submittedName>
        <fullName evidence="1">Uncharacterized protein</fullName>
    </submittedName>
</protein>
<keyword evidence="2" id="KW-1185">Reference proteome</keyword>
<dbReference type="EMBL" id="BPLR01013632">
    <property type="protein sequence ID" value="GIY62553.1"/>
    <property type="molecule type" value="Genomic_DNA"/>
</dbReference>
<comment type="caution">
    <text evidence="1">The sequence shown here is derived from an EMBL/GenBank/DDBJ whole genome shotgun (WGS) entry which is preliminary data.</text>
</comment>
<proteinExistence type="predicted"/>
<gene>
    <name evidence="1" type="ORF">CEXT_425381</name>
</gene>
<sequence length="75" mass="8686">MEFSNFFGKEFIQSGTLPEIQNLTTLKFKNGMFTNHLPSRSATANSSRQPVREFQHQLHYHQQSADLFGRTEVLL</sequence>
<organism evidence="1 2">
    <name type="scientific">Caerostris extrusa</name>
    <name type="common">Bark spider</name>
    <name type="synonym">Caerostris bankana</name>
    <dbReference type="NCBI Taxonomy" id="172846"/>
    <lineage>
        <taxon>Eukaryota</taxon>
        <taxon>Metazoa</taxon>
        <taxon>Ecdysozoa</taxon>
        <taxon>Arthropoda</taxon>
        <taxon>Chelicerata</taxon>
        <taxon>Arachnida</taxon>
        <taxon>Araneae</taxon>
        <taxon>Araneomorphae</taxon>
        <taxon>Entelegynae</taxon>
        <taxon>Araneoidea</taxon>
        <taxon>Araneidae</taxon>
        <taxon>Caerostris</taxon>
    </lineage>
</organism>
<dbReference type="AlphaFoldDB" id="A0AAV4UY52"/>
<evidence type="ECO:0000313" key="2">
    <source>
        <dbReference type="Proteomes" id="UP001054945"/>
    </source>
</evidence>
<reference evidence="1 2" key="1">
    <citation type="submission" date="2021-06" db="EMBL/GenBank/DDBJ databases">
        <title>Caerostris extrusa draft genome.</title>
        <authorList>
            <person name="Kono N."/>
            <person name="Arakawa K."/>
        </authorList>
    </citation>
    <scope>NUCLEOTIDE SEQUENCE [LARGE SCALE GENOMIC DNA]</scope>
</reference>
<evidence type="ECO:0000313" key="1">
    <source>
        <dbReference type="EMBL" id="GIY62553.1"/>
    </source>
</evidence>
<accession>A0AAV4UY52</accession>